<reference evidence="2 3" key="1">
    <citation type="submission" date="2020-02" db="EMBL/GenBank/DDBJ databases">
        <title>The whole genome sequence of CPCC 205119.</title>
        <authorList>
            <person name="Jiang Z."/>
        </authorList>
    </citation>
    <scope>NUCLEOTIDE SEQUENCE [LARGE SCALE GENOMIC DNA]</scope>
    <source>
        <strain evidence="2 3">CPCC 205119</strain>
    </source>
</reference>
<dbReference type="RefSeq" id="WP_152728380.1">
    <property type="nucleotide sequence ID" value="NZ_JAABOZ010000002.1"/>
</dbReference>
<comment type="caution">
    <text evidence="2">The sequence shown here is derived from an EMBL/GenBank/DDBJ whole genome shotgun (WGS) entry which is preliminary data.</text>
</comment>
<dbReference type="AlphaFoldDB" id="A0A7K3WB79"/>
<dbReference type="EMBL" id="JAAGWK010000009">
    <property type="protein sequence ID" value="NEL53725.1"/>
    <property type="molecule type" value="Genomic_DNA"/>
</dbReference>
<dbReference type="Proteomes" id="UP000470470">
    <property type="component" value="Unassembled WGS sequence"/>
</dbReference>
<sequence length="132" mass="14563">MDPSTTMEPADVAAAEAAWVAAWGSSDHDRMRLLMHPDCLVVHGPVGSQSDLEQFLAYNSHVGVISEARVHDVTTRRHGDVIVVSCLQESRIAFVPELTPFVIQAAVTRVWVPGPHGWRLVHMHMARRQPPG</sequence>
<organism evidence="2 3">
    <name type="scientific">Goekera deserti</name>
    <dbReference type="NCBI Taxonomy" id="2497753"/>
    <lineage>
        <taxon>Bacteria</taxon>
        <taxon>Bacillati</taxon>
        <taxon>Actinomycetota</taxon>
        <taxon>Actinomycetes</taxon>
        <taxon>Geodermatophilales</taxon>
        <taxon>Geodermatophilaceae</taxon>
        <taxon>Goekera</taxon>
    </lineage>
</organism>
<evidence type="ECO:0000313" key="2">
    <source>
        <dbReference type="EMBL" id="NEL53725.1"/>
    </source>
</evidence>
<keyword evidence="3" id="KW-1185">Reference proteome</keyword>
<dbReference type="InterPro" id="IPR027843">
    <property type="entry name" value="DUF4440"/>
</dbReference>
<proteinExistence type="predicted"/>
<evidence type="ECO:0000259" key="1">
    <source>
        <dbReference type="Pfam" id="PF14534"/>
    </source>
</evidence>
<gene>
    <name evidence="2" type="ORF">G1H19_06880</name>
</gene>
<dbReference type="Pfam" id="PF14534">
    <property type="entry name" value="DUF4440"/>
    <property type="match status" value="1"/>
</dbReference>
<dbReference type="Gene3D" id="3.10.450.50">
    <property type="match status" value="1"/>
</dbReference>
<accession>A0A7K3WB79</accession>
<dbReference type="SUPFAM" id="SSF54427">
    <property type="entry name" value="NTF2-like"/>
    <property type="match status" value="1"/>
</dbReference>
<feature type="domain" description="DUF4440" evidence="1">
    <location>
        <begin position="12"/>
        <end position="120"/>
    </location>
</feature>
<evidence type="ECO:0000313" key="3">
    <source>
        <dbReference type="Proteomes" id="UP000470470"/>
    </source>
</evidence>
<dbReference type="InterPro" id="IPR032710">
    <property type="entry name" value="NTF2-like_dom_sf"/>
</dbReference>
<protein>
    <submittedName>
        <fullName evidence="2">Nuclear transport factor 2 family protein</fullName>
    </submittedName>
</protein>
<name>A0A7K3WB79_9ACTN</name>